<sequence>MSAETSGSESALELAGDDTPTQHSSKLSLGSSPSVLSGDDEDGRMEDEDDDGGPLTPTEHMLEDEDDGLFGPSDQEPMTPQPADEDEDNQGNDDQDSLDKKSPASTGFGGDLDQDSASSLSSVPDDFPMSRSMSPDQPLSPPAIRKRKQSDVGQPSMKTRRLSRDAKTTLNKPSLRSSPSTTKPRSPSPTVPIPTRTSLSPTSPDSTDKSDQECATDDEQAGQPMELTKPDQDDDIDNDADGEEDDDVLVKQETDLPPHQGVDTKSPSHTKDQDLPQPAQPLHPSQPSDQPEDDHEKQLEHDQDHQQRHKEALDALVHIEEEFARLRDKMYQEKMTELNEEALMIANGTHPELVSLMTEIEEKKKRRIDVAEAWRKYQHANFKKQYEGFEYQANVHFIQSRKNAMRRDLMMEVNDKRWKIEDEHYELNDLAQRQAQAMPDLQHLHLQKMSREDQSMDLQDIKEFLGFPRAPRVPGLSSQDVNDDLVALGLE</sequence>
<dbReference type="STRING" id="101127.A0A1X2GWD8"/>
<evidence type="ECO:0000256" key="3">
    <source>
        <dbReference type="ARBA" id="ARBA00023015"/>
    </source>
</evidence>
<keyword evidence="4" id="KW-0804">Transcription</keyword>
<dbReference type="SMART" id="SM01401">
    <property type="entry name" value="Sds3"/>
    <property type="match status" value="1"/>
</dbReference>
<feature type="compositionally biased region" description="Acidic residues" evidence="6">
    <location>
        <begin position="83"/>
        <end position="96"/>
    </location>
</feature>
<dbReference type="PANTHER" id="PTHR21964">
    <property type="entry name" value="BREAST CANCER METASTASIS-SUPPRESSOR 1"/>
    <property type="match status" value="1"/>
</dbReference>
<feature type="region of interest" description="Disordered" evidence="6">
    <location>
        <begin position="1"/>
        <end position="309"/>
    </location>
</feature>
<accession>A0A1X2GWD8</accession>
<dbReference type="Gene3D" id="1.20.5.1500">
    <property type="match status" value="1"/>
</dbReference>
<name>A0A1X2GWD8_9FUNG</name>
<proteinExistence type="predicted"/>
<feature type="compositionally biased region" description="Acidic residues" evidence="6">
    <location>
        <begin position="38"/>
        <end position="52"/>
    </location>
</feature>
<evidence type="ECO:0000313" key="7">
    <source>
        <dbReference type="EMBL" id="ORX62320.1"/>
    </source>
</evidence>
<dbReference type="InterPro" id="IPR013907">
    <property type="entry name" value="Sds3"/>
</dbReference>
<keyword evidence="2" id="KW-0678">Repressor</keyword>
<protein>
    <recommendedName>
        <fullName evidence="9">Sds3-like-domain-containing protein</fullName>
    </recommendedName>
</protein>
<feature type="compositionally biased region" description="Low complexity" evidence="6">
    <location>
        <begin position="172"/>
        <end position="185"/>
    </location>
</feature>
<evidence type="ECO:0008006" key="9">
    <source>
        <dbReference type="Google" id="ProtNLM"/>
    </source>
</evidence>
<evidence type="ECO:0000313" key="8">
    <source>
        <dbReference type="Proteomes" id="UP000242146"/>
    </source>
</evidence>
<feature type="compositionally biased region" description="Low complexity" evidence="6">
    <location>
        <begin position="115"/>
        <end position="126"/>
    </location>
</feature>
<evidence type="ECO:0000256" key="5">
    <source>
        <dbReference type="ARBA" id="ARBA00023242"/>
    </source>
</evidence>
<evidence type="ECO:0000256" key="4">
    <source>
        <dbReference type="ARBA" id="ARBA00023163"/>
    </source>
</evidence>
<dbReference type="AlphaFoldDB" id="A0A1X2GWD8"/>
<reference evidence="7 8" key="1">
    <citation type="submission" date="2016-07" db="EMBL/GenBank/DDBJ databases">
        <title>Pervasive Adenine N6-methylation of Active Genes in Fungi.</title>
        <authorList>
            <consortium name="DOE Joint Genome Institute"/>
            <person name="Mondo S.J."/>
            <person name="Dannebaum R.O."/>
            <person name="Kuo R.C."/>
            <person name="Labutti K."/>
            <person name="Haridas S."/>
            <person name="Kuo A."/>
            <person name="Salamov A."/>
            <person name="Ahrendt S.R."/>
            <person name="Lipzen A."/>
            <person name="Sullivan W."/>
            <person name="Andreopoulos W.B."/>
            <person name="Clum A."/>
            <person name="Lindquist E."/>
            <person name="Daum C."/>
            <person name="Ramamoorthy G.K."/>
            <person name="Gryganskyi A."/>
            <person name="Culley D."/>
            <person name="Magnuson J.K."/>
            <person name="James T.Y."/>
            <person name="O'Malley M.A."/>
            <person name="Stajich J.E."/>
            <person name="Spatafora J.W."/>
            <person name="Visel A."/>
            <person name="Grigoriev I.V."/>
        </authorList>
    </citation>
    <scope>NUCLEOTIDE SEQUENCE [LARGE SCALE GENOMIC DNA]</scope>
    <source>
        <strain evidence="7 8">NRRL 3301</strain>
    </source>
</reference>
<feature type="compositionally biased region" description="Acidic residues" evidence="6">
    <location>
        <begin position="232"/>
        <end position="247"/>
    </location>
</feature>
<feature type="compositionally biased region" description="Basic and acidic residues" evidence="6">
    <location>
        <begin position="294"/>
        <end position="309"/>
    </location>
</feature>
<dbReference type="GO" id="GO:0005654">
    <property type="term" value="C:nucleoplasm"/>
    <property type="evidence" value="ECO:0007669"/>
    <property type="project" value="UniProtKB-ARBA"/>
</dbReference>
<dbReference type="EMBL" id="MCGT01000002">
    <property type="protein sequence ID" value="ORX62320.1"/>
    <property type="molecule type" value="Genomic_DNA"/>
</dbReference>
<dbReference type="Pfam" id="PF08598">
    <property type="entry name" value="Sds3"/>
    <property type="match status" value="1"/>
</dbReference>
<keyword evidence="5" id="KW-0539">Nucleus</keyword>
<evidence type="ECO:0000256" key="1">
    <source>
        <dbReference type="ARBA" id="ARBA00004123"/>
    </source>
</evidence>
<feature type="compositionally biased region" description="Low complexity" evidence="6">
    <location>
        <begin position="193"/>
        <end position="205"/>
    </location>
</feature>
<comment type="subcellular location">
    <subcellularLocation>
        <location evidence="1">Nucleus</location>
    </subcellularLocation>
</comment>
<evidence type="ECO:0000256" key="2">
    <source>
        <dbReference type="ARBA" id="ARBA00022491"/>
    </source>
</evidence>
<dbReference type="GO" id="GO:0010468">
    <property type="term" value="P:regulation of gene expression"/>
    <property type="evidence" value="ECO:0007669"/>
    <property type="project" value="UniProtKB-ARBA"/>
</dbReference>
<keyword evidence="3" id="KW-0805">Transcription regulation</keyword>
<feature type="compositionally biased region" description="Low complexity" evidence="6">
    <location>
        <begin position="24"/>
        <end position="37"/>
    </location>
</feature>
<gene>
    <name evidence="7" type="ORF">DM01DRAFT_1331762</name>
</gene>
<dbReference type="OrthoDB" id="20886at2759"/>
<keyword evidence="8" id="KW-1185">Reference proteome</keyword>
<dbReference type="Proteomes" id="UP000242146">
    <property type="component" value="Unassembled WGS sequence"/>
</dbReference>
<organism evidence="7 8">
    <name type="scientific">Hesseltinella vesiculosa</name>
    <dbReference type="NCBI Taxonomy" id="101127"/>
    <lineage>
        <taxon>Eukaryota</taxon>
        <taxon>Fungi</taxon>
        <taxon>Fungi incertae sedis</taxon>
        <taxon>Mucoromycota</taxon>
        <taxon>Mucoromycotina</taxon>
        <taxon>Mucoromycetes</taxon>
        <taxon>Mucorales</taxon>
        <taxon>Cunninghamellaceae</taxon>
        <taxon>Hesseltinella</taxon>
    </lineage>
</organism>
<comment type="caution">
    <text evidence="7">The sequence shown here is derived from an EMBL/GenBank/DDBJ whole genome shotgun (WGS) entry which is preliminary data.</text>
</comment>
<evidence type="ECO:0000256" key="6">
    <source>
        <dbReference type="SAM" id="MobiDB-lite"/>
    </source>
</evidence>